<protein>
    <submittedName>
        <fullName evidence="1">Uncharacterized protein</fullName>
    </submittedName>
</protein>
<reference evidence="1" key="2">
    <citation type="submission" date="2023-01" db="EMBL/GenBank/DDBJ databases">
        <title>Draft genome sequence of Portibacter lacus strain NBRC 108769.</title>
        <authorList>
            <person name="Sun Q."/>
            <person name="Mori K."/>
        </authorList>
    </citation>
    <scope>NUCLEOTIDE SEQUENCE</scope>
    <source>
        <strain evidence="1">NBRC 108769</strain>
    </source>
</reference>
<comment type="caution">
    <text evidence="1">The sequence shown here is derived from an EMBL/GenBank/DDBJ whole genome shotgun (WGS) entry which is preliminary data.</text>
</comment>
<proteinExistence type="predicted"/>
<keyword evidence="2" id="KW-1185">Reference proteome</keyword>
<organism evidence="1 2">
    <name type="scientific">Portibacter lacus</name>
    <dbReference type="NCBI Taxonomy" id="1099794"/>
    <lineage>
        <taxon>Bacteria</taxon>
        <taxon>Pseudomonadati</taxon>
        <taxon>Bacteroidota</taxon>
        <taxon>Saprospiria</taxon>
        <taxon>Saprospirales</taxon>
        <taxon>Haliscomenobacteraceae</taxon>
        <taxon>Portibacter</taxon>
    </lineage>
</organism>
<dbReference type="AlphaFoldDB" id="A0AA37SL04"/>
<name>A0AA37SL04_9BACT</name>
<accession>A0AA37SL04</accession>
<dbReference type="RefSeq" id="WP_235294586.1">
    <property type="nucleotide sequence ID" value="NZ_BSOH01000001.1"/>
</dbReference>
<sequence>MLRLINLIFNGGFDPKKEILELRSEIDDLKKMIINWEESEIELLSLNQVERSFSSRFANTVKGIIDSIYHEHMIAYGYREFPGSRKKSLIYATTLKHEFFYITKDNNTQIFVDEHFLGNMNDKGLIYGKNNRRLIARINDYDRPVKPIIIGDKGIGAILDPITNDKFNPRAFEYISSKLSHTDFLITTALAIYTIVDRTKEIKKLK</sequence>
<gene>
    <name evidence="1" type="ORF">GCM10007940_04500</name>
</gene>
<dbReference type="Proteomes" id="UP001156666">
    <property type="component" value="Unassembled WGS sequence"/>
</dbReference>
<evidence type="ECO:0000313" key="2">
    <source>
        <dbReference type="Proteomes" id="UP001156666"/>
    </source>
</evidence>
<reference evidence="1" key="1">
    <citation type="journal article" date="2014" name="Int. J. Syst. Evol. Microbiol.">
        <title>Complete genome sequence of Corynebacterium casei LMG S-19264T (=DSM 44701T), isolated from a smear-ripened cheese.</title>
        <authorList>
            <consortium name="US DOE Joint Genome Institute (JGI-PGF)"/>
            <person name="Walter F."/>
            <person name="Albersmeier A."/>
            <person name="Kalinowski J."/>
            <person name="Ruckert C."/>
        </authorList>
    </citation>
    <scope>NUCLEOTIDE SEQUENCE</scope>
    <source>
        <strain evidence="1">NBRC 108769</strain>
    </source>
</reference>
<evidence type="ECO:0000313" key="1">
    <source>
        <dbReference type="EMBL" id="GLR15835.1"/>
    </source>
</evidence>
<dbReference type="EMBL" id="BSOH01000001">
    <property type="protein sequence ID" value="GLR15835.1"/>
    <property type="molecule type" value="Genomic_DNA"/>
</dbReference>